<organism evidence="6">
    <name type="scientific">Salvia splendens</name>
    <name type="common">Scarlet sage</name>
    <dbReference type="NCBI Taxonomy" id="180675"/>
    <lineage>
        <taxon>Eukaryota</taxon>
        <taxon>Viridiplantae</taxon>
        <taxon>Streptophyta</taxon>
        <taxon>Embryophyta</taxon>
        <taxon>Tracheophyta</taxon>
        <taxon>Spermatophyta</taxon>
        <taxon>Magnoliopsida</taxon>
        <taxon>eudicotyledons</taxon>
        <taxon>Gunneridae</taxon>
        <taxon>Pentapetalae</taxon>
        <taxon>asterids</taxon>
        <taxon>lamiids</taxon>
        <taxon>Lamiales</taxon>
        <taxon>Lamiaceae</taxon>
        <taxon>Nepetoideae</taxon>
        <taxon>Mentheae</taxon>
        <taxon>Salviinae</taxon>
        <taxon>Salvia</taxon>
        <taxon>Salvia subgen. Calosphace</taxon>
        <taxon>core Calosphace</taxon>
    </lineage>
</organism>
<dbReference type="Proteomes" id="UP000298416">
    <property type="component" value="Unassembled WGS sequence"/>
</dbReference>
<protein>
    <recommendedName>
        <fullName evidence="4">Flotillin-like</fullName>
    </recommendedName>
</protein>
<evidence type="ECO:0000256" key="4">
    <source>
        <dbReference type="RuleBase" id="RU366054"/>
    </source>
</evidence>
<dbReference type="Pfam" id="PF01145">
    <property type="entry name" value="Band_7"/>
    <property type="match status" value="1"/>
</dbReference>
<accession>A0A8X8WZJ7</accession>
<proteinExistence type="inferred from homology"/>
<reference evidence="6" key="2">
    <citation type="submission" date="2020-08" db="EMBL/GenBank/DDBJ databases">
        <title>Plant Genome Project.</title>
        <authorList>
            <person name="Zhang R.-G."/>
        </authorList>
    </citation>
    <scope>NUCLEOTIDE SEQUENCE</scope>
    <source>
        <strain evidence="6">Huo1</strain>
        <tissue evidence="6">Leaf</tissue>
    </source>
</reference>
<feature type="domain" description="Band 7" evidence="5">
    <location>
        <begin position="86"/>
        <end position="162"/>
    </location>
</feature>
<dbReference type="GO" id="GO:0005901">
    <property type="term" value="C:caveola"/>
    <property type="evidence" value="ECO:0007669"/>
    <property type="project" value="UniProtKB-SubCell"/>
</dbReference>
<keyword evidence="7" id="KW-1185">Reference proteome</keyword>
<dbReference type="InterPro" id="IPR001107">
    <property type="entry name" value="Band_7"/>
</dbReference>
<evidence type="ECO:0000313" key="7">
    <source>
        <dbReference type="Proteomes" id="UP000298416"/>
    </source>
</evidence>
<dbReference type="PANTHER" id="PTHR13806">
    <property type="entry name" value="FLOTILLIN-RELATED"/>
    <property type="match status" value="1"/>
</dbReference>
<evidence type="ECO:0000259" key="5">
    <source>
        <dbReference type="Pfam" id="PF01145"/>
    </source>
</evidence>
<name>A0A8X8WZJ7_SALSN</name>
<evidence type="ECO:0000256" key="3">
    <source>
        <dbReference type="ARBA" id="ARBA00023136"/>
    </source>
</evidence>
<dbReference type="InterPro" id="IPR027705">
    <property type="entry name" value="Flotillin_fam"/>
</dbReference>
<comment type="subcellular location">
    <subcellularLocation>
        <location evidence="4">Cell membrane</location>
        <topology evidence="4">Lipid-anchor</topology>
    </subcellularLocation>
    <subcellularLocation>
        <location evidence="4">Membrane</location>
        <location evidence="4">Caveola</location>
    </subcellularLocation>
</comment>
<keyword evidence="3 4" id="KW-0472">Membrane</keyword>
<sequence>MKLTRKSWVFPGQRCTRIDLSPVNYTFQVQAMSAEKLPFILPPSSPSAPSLTMLRASSSTPSLCPPIPPHPTTSPTSLGASLRARHAASMTMEEIFKGTKEFKQEVFNKIQVQLNQFGFIIYNANVKQLVDVPGHEYFSYLGQKVGSKLRDGQTKQNAAKIDAETKIISTQRQGEGKKQELKVETEVKIY</sequence>
<dbReference type="PANTHER" id="PTHR13806:SF31">
    <property type="entry name" value="FLOTILLIN-LIKE PROTEIN 1-RELATED"/>
    <property type="match status" value="1"/>
</dbReference>
<comment type="caution">
    <text evidence="6">The sequence shown here is derived from an EMBL/GenBank/DDBJ whole genome shotgun (WGS) entry which is preliminary data.</text>
</comment>
<dbReference type="EMBL" id="PNBA02000013">
    <property type="protein sequence ID" value="KAG6404031.1"/>
    <property type="molecule type" value="Genomic_DNA"/>
</dbReference>
<evidence type="ECO:0000313" key="6">
    <source>
        <dbReference type="EMBL" id="KAG6404031.1"/>
    </source>
</evidence>
<keyword evidence="2 4" id="KW-1003">Cell membrane</keyword>
<evidence type="ECO:0000256" key="1">
    <source>
        <dbReference type="ARBA" id="ARBA00007161"/>
    </source>
</evidence>
<dbReference type="SUPFAM" id="SSF117892">
    <property type="entry name" value="Band 7/SPFH domain"/>
    <property type="match status" value="1"/>
</dbReference>
<comment type="similarity">
    <text evidence="1 4">Belongs to the band 7/mec-2 family. Flotillin subfamily.</text>
</comment>
<dbReference type="AlphaFoldDB" id="A0A8X8WZJ7"/>
<evidence type="ECO:0000256" key="2">
    <source>
        <dbReference type="ARBA" id="ARBA00022475"/>
    </source>
</evidence>
<gene>
    <name evidence="6" type="ORF">SASPL_136267</name>
</gene>
<reference evidence="6" key="1">
    <citation type="submission" date="2018-01" db="EMBL/GenBank/DDBJ databases">
        <authorList>
            <person name="Mao J.F."/>
        </authorList>
    </citation>
    <scope>NUCLEOTIDE SEQUENCE</scope>
    <source>
        <strain evidence="6">Huo1</strain>
        <tissue evidence="6">Leaf</tissue>
    </source>
</reference>
<dbReference type="InterPro" id="IPR036013">
    <property type="entry name" value="Band_7/SPFH_dom_sf"/>
</dbReference>
<dbReference type="Gene3D" id="3.30.479.30">
    <property type="entry name" value="Band 7 domain"/>
    <property type="match status" value="1"/>
</dbReference>